<accession>A0AAP0NUQ8</accession>
<dbReference type="AlphaFoldDB" id="A0AAP0NUQ8"/>
<dbReference type="EMBL" id="JBBNAG010000007">
    <property type="protein sequence ID" value="KAK9119843.1"/>
    <property type="molecule type" value="Genomic_DNA"/>
</dbReference>
<evidence type="ECO:0000313" key="2">
    <source>
        <dbReference type="EMBL" id="KAK9119843.1"/>
    </source>
</evidence>
<gene>
    <name evidence="2" type="ORF">Scep_017936</name>
</gene>
<name>A0AAP0NUQ8_9MAGN</name>
<reference evidence="2 3" key="1">
    <citation type="submission" date="2024-01" db="EMBL/GenBank/DDBJ databases">
        <title>Genome assemblies of Stephania.</title>
        <authorList>
            <person name="Yang L."/>
        </authorList>
    </citation>
    <scope>NUCLEOTIDE SEQUENCE [LARGE SCALE GENOMIC DNA]</scope>
    <source>
        <strain evidence="2">JXDWG</strain>
        <tissue evidence="2">Leaf</tissue>
    </source>
</reference>
<comment type="caution">
    <text evidence="2">The sequence shown here is derived from an EMBL/GenBank/DDBJ whole genome shotgun (WGS) entry which is preliminary data.</text>
</comment>
<evidence type="ECO:0000256" key="1">
    <source>
        <dbReference type="SAM" id="MobiDB-lite"/>
    </source>
</evidence>
<dbReference type="PANTHER" id="PTHR34665:SF1">
    <property type="entry name" value="OS02G0595200 PROTEIN"/>
    <property type="match status" value="1"/>
</dbReference>
<proteinExistence type="predicted"/>
<organism evidence="2 3">
    <name type="scientific">Stephania cephalantha</name>
    <dbReference type="NCBI Taxonomy" id="152367"/>
    <lineage>
        <taxon>Eukaryota</taxon>
        <taxon>Viridiplantae</taxon>
        <taxon>Streptophyta</taxon>
        <taxon>Embryophyta</taxon>
        <taxon>Tracheophyta</taxon>
        <taxon>Spermatophyta</taxon>
        <taxon>Magnoliopsida</taxon>
        <taxon>Ranunculales</taxon>
        <taxon>Menispermaceae</taxon>
        <taxon>Menispermoideae</taxon>
        <taxon>Cissampelideae</taxon>
        <taxon>Stephania</taxon>
    </lineage>
</organism>
<evidence type="ECO:0000313" key="3">
    <source>
        <dbReference type="Proteomes" id="UP001419268"/>
    </source>
</evidence>
<dbReference type="PANTHER" id="PTHR34665">
    <property type="entry name" value="DUF3741 DOMAIN-CONTAINING PROTEIN"/>
    <property type="match status" value="1"/>
</dbReference>
<feature type="region of interest" description="Disordered" evidence="1">
    <location>
        <begin position="47"/>
        <end position="75"/>
    </location>
</feature>
<keyword evidence="3" id="KW-1185">Reference proteome</keyword>
<sequence>MKKKSERDKEEDHHQQQQELEILKAVAQAWHAHSGSCRTTNEFEANRRQFKNKPTRFKAEASKSTSLKNVTSSNINGSSSRSMNWDFGHSLWDSYEIVTVSKRLEETLVLDDHQGVPGLIYEDSSRVFRRRRESKNSLRNLLSRISSKRFDFRVSQVDYINQF</sequence>
<protein>
    <submittedName>
        <fullName evidence="2">Uncharacterized protein</fullName>
    </submittedName>
</protein>
<dbReference type="Proteomes" id="UP001419268">
    <property type="component" value="Unassembled WGS sequence"/>
</dbReference>